<proteinExistence type="predicted"/>
<name>A0A6M3LNF5_9ZZZZ</name>
<accession>A0A6M3LNF5</accession>
<gene>
    <name evidence="1" type="ORF">MM415B04918_0010</name>
</gene>
<reference evidence="1" key="1">
    <citation type="submission" date="2020-03" db="EMBL/GenBank/DDBJ databases">
        <title>The deep terrestrial virosphere.</title>
        <authorList>
            <person name="Holmfeldt K."/>
            <person name="Nilsson E."/>
            <person name="Simone D."/>
            <person name="Lopez-Fernandez M."/>
            <person name="Wu X."/>
            <person name="de Brujin I."/>
            <person name="Lundin D."/>
            <person name="Andersson A."/>
            <person name="Bertilsson S."/>
            <person name="Dopson M."/>
        </authorList>
    </citation>
    <scope>NUCLEOTIDE SEQUENCE</scope>
    <source>
        <strain evidence="1">MM415B04918</strain>
    </source>
</reference>
<dbReference type="AlphaFoldDB" id="A0A6M3LNF5"/>
<sequence length="102" mass="12331">MNLSDEDKANPVLYRLYWRYCLTDILQKLGFEATRTHKEYLHEFHKRVLNYKSTKGMTHEKMGLFIAEVCLFWAEHGIFIRTKKNQPIKIQELPLSVCWKWL</sequence>
<dbReference type="EMBL" id="MT143373">
    <property type="protein sequence ID" value="QJA96133.1"/>
    <property type="molecule type" value="Genomic_DNA"/>
</dbReference>
<organism evidence="1">
    <name type="scientific">viral metagenome</name>
    <dbReference type="NCBI Taxonomy" id="1070528"/>
    <lineage>
        <taxon>unclassified sequences</taxon>
        <taxon>metagenomes</taxon>
        <taxon>organismal metagenomes</taxon>
    </lineage>
</organism>
<evidence type="ECO:0000313" key="1">
    <source>
        <dbReference type="EMBL" id="QJA96133.1"/>
    </source>
</evidence>
<protein>
    <submittedName>
        <fullName evidence="1">Uncharacterized protein</fullName>
    </submittedName>
</protein>